<dbReference type="InterPro" id="IPR005247">
    <property type="entry name" value="YbhB_YbcL/LppC-like"/>
</dbReference>
<dbReference type="PANTHER" id="PTHR30289:SF1">
    <property type="entry name" value="PEBP (PHOSPHATIDYLETHANOLAMINE-BINDING PROTEIN) FAMILY PROTEIN"/>
    <property type="match status" value="1"/>
</dbReference>
<dbReference type="Gene3D" id="3.90.280.10">
    <property type="entry name" value="PEBP-like"/>
    <property type="match status" value="1"/>
</dbReference>
<dbReference type="CDD" id="cd00865">
    <property type="entry name" value="PEBP_bact_arch"/>
    <property type="match status" value="1"/>
</dbReference>
<dbReference type="PANTHER" id="PTHR30289">
    <property type="entry name" value="UNCHARACTERIZED PROTEIN YBCL-RELATED"/>
    <property type="match status" value="1"/>
</dbReference>
<dbReference type="RefSeq" id="WP_014258673.1">
    <property type="nucleotide sequence ID" value="NC_016629.1"/>
</dbReference>
<dbReference type="SUPFAM" id="SSF49777">
    <property type="entry name" value="PEBP-like"/>
    <property type="match status" value="1"/>
</dbReference>
<dbReference type="eggNOG" id="COG1881">
    <property type="taxonomic scope" value="Bacteria"/>
</dbReference>
<organism evidence="2 3">
    <name type="scientific">Desulfocurvibacter africanus subsp. africanus str. Walvis Bay</name>
    <dbReference type="NCBI Taxonomy" id="690850"/>
    <lineage>
        <taxon>Bacteria</taxon>
        <taxon>Pseudomonadati</taxon>
        <taxon>Thermodesulfobacteriota</taxon>
        <taxon>Desulfovibrionia</taxon>
        <taxon>Desulfovibrionales</taxon>
        <taxon>Desulfovibrionaceae</taxon>
        <taxon>Desulfocurvibacter</taxon>
    </lineage>
</organism>
<dbReference type="InterPro" id="IPR036610">
    <property type="entry name" value="PEBP-like_sf"/>
</dbReference>
<protein>
    <submittedName>
        <fullName evidence="2">YbhB YbcL family protein</fullName>
    </submittedName>
</protein>
<dbReference type="Pfam" id="PF01161">
    <property type="entry name" value="PBP"/>
    <property type="match status" value="1"/>
</dbReference>
<evidence type="ECO:0000256" key="1">
    <source>
        <dbReference type="SAM" id="MobiDB-lite"/>
    </source>
</evidence>
<dbReference type="Proteomes" id="UP000007844">
    <property type="component" value="Chromosome"/>
</dbReference>
<dbReference type="NCBIfam" id="TIGR00481">
    <property type="entry name" value="YbhB/YbcL family Raf kinase inhibitor-like protein"/>
    <property type="match status" value="1"/>
</dbReference>
<keyword evidence="3" id="KW-1185">Reference proteome</keyword>
<gene>
    <name evidence="2" type="ORF">Desaf_0473</name>
</gene>
<proteinExistence type="predicted"/>
<evidence type="ECO:0000313" key="3">
    <source>
        <dbReference type="Proteomes" id="UP000007844"/>
    </source>
</evidence>
<dbReference type="AlphaFoldDB" id="F3YUE5"/>
<sequence length="149" mass="16252">MRIASPAFENGQSIPEKHSCDGEDVSPALTWDDVPQSAKSLTLVVEDPDAPRGTWDHWIVFNIPPVVKGLREGAGAGNLPGQALHGRNSWTRNNWGGPCPPSGTHRYFFKLFALDAMLDLSQGASKAELLEAMDGHILDKAELMGTYKR</sequence>
<evidence type="ECO:0000313" key="2">
    <source>
        <dbReference type="EMBL" id="EGJ48827.1"/>
    </source>
</evidence>
<dbReference type="STRING" id="690850.Desaf_0473"/>
<feature type="region of interest" description="Disordered" evidence="1">
    <location>
        <begin position="1"/>
        <end position="27"/>
    </location>
</feature>
<dbReference type="InterPro" id="IPR008914">
    <property type="entry name" value="PEBP"/>
</dbReference>
<name>F3YUE5_DESAF</name>
<accession>F3YUE5</accession>
<reference evidence="2 3" key="1">
    <citation type="journal article" date="2011" name="J. Bacteriol.">
        <title>Genome sequence of the mercury-methylating and pleomorphic Desulfovibrio africanus Strain Walvis Bay.</title>
        <authorList>
            <person name="Brown S.D."/>
            <person name="Wall J.D."/>
            <person name="Kucken A.M."/>
            <person name="Gilmour C.C."/>
            <person name="Podar M."/>
            <person name="Brandt C.C."/>
            <person name="Teshima H."/>
            <person name="Detter J.C."/>
            <person name="Han C.S."/>
            <person name="Land M.L."/>
            <person name="Lucas S."/>
            <person name="Han J."/>
            <person name="Pennacchio L."/>
            <person name="Nolan M."/>
            <person name="Pitluck S."/>
            <person name="Woyke T."/>
            <person name="Goodwin L."/>
            <person name="Palumbo A.V."/>
            <person name="Elias D.A."/>
        </authorList>
    </citation>
    <scope>NUCLEOTIDE SEQUENCE [LARGE SCALE GENOMIC DNA]</scope>
    <source>
        <strain evidence="2 3">Walvis Bay</strain>
    </source>
</reference>
<dbReference type="KEGG" id="daf:Desaf_0473"/>
<dbReference type="HOGENOM" id="CLU_083918_3_2_7"/>
<dbReference type="EMBL" id="CP003221">
    <property type="protein sequence ID" value="EGJ48827.1"/>
    <property type="molecule type" value="Genomic_DNA"/>
</dbReference>